<evidence type="ECO:0000313" key="3">
    <source>
        <dbReference type="Proteomes" id="UP000238762"/>
    </source>
</evidence>
<dbReference type="AlphaFoldDB" id="A0A2T1BY88"/>
<dbReference type="Proteomes" id="UP000238762">
    <property type="component" value="Unassembled WGS sequence"/>
</dbReference>
<name>A0A2T1BY88_9CYAN</name>
<evidence type="ECO:0000313" key="2">
    <source>
        <dbReference type="EMBL" id="PSB00868.1"/>
    </source>
</evidence>
<organism evidence="2 3">
    <name type="scientific">Merismopedia glauca CCAP 1448/3</name>
    <dbReference type="NCBI Taxonomy" id="1296344"/>
    <lineage>
        <taxon>Bacteria</taxon>
        <taxon>Bacillati</taxon>
        <taxon>Cyanobacteriota</taxon>
        <taxon>Cyanophyceae</taxon>
        <taxon>Synechococcales</taxon>
        <taxon>Merismopediaceae</taxon>
        <taxon>Merismopedia</taxon>
    </lineage>
</organism>
<gene>
    <name evidence="2" type="ORF">C7B64_21245</name>
</gene>
<sequence length="262" mass="29183">MTTTYNYINPDSLLHPRLKMEFIRTWLEITQTDVANISPSDKASIHYYHAEDAKQIYCQERSQELKSEVHKRRNLPQKTVMVWLMVLFGGLSMTGVGTIMGQRWGIFTIPATFVFGAVTTLCSDDRAKKAIAACQMKHNSRTALETLKAQRQESAHFPFKQHYYTVMVEKHQEVEKQALKPDIARDVGLSGTIFLGESGISLALLGLAGFPGGWLLALLASALPLGVNCIGAAVQSDWYEFPELCDGLAQLYESQISPGNEP</sequence>
<feature type="transmembrane region" description="Helical" evidence="1">
    <location>
        <begin position="104"/>
        <end position="122"/>
    </location>
</feature>
<proteinExistence type="predicted"/>
<keyword evidence="1" id="KW-0812">Transmembrane</keyword>
<feature type="transmembrane region" description="Helical" evidence="1">
    <location>
        <begin position="187"/>
        <end position="208"/>
    </location>
</feature>
<comment type="caution">
    <text evidence="2">The sequence shown here is derived from an EMBL/GenBank/DDBJ whole genome shotgun (WGS) entry which is preliminary data.</text>
</comment>
<dbReference type="RefSeq" id="WP_106291146.1">
    <property type="nucleotide sequence ID" value="NZ_CAWNTC010000190.1"/>
</dbReference>
<keyword evidence="1" id="KW-0472">Membrane</keyword>
<protein>
    <submittedName>
        <fullName evidence="2">Uncharacterized protein</fullName>
    </submittedName>
</protein>
<keyword evidence="1" id="KW-1133">Transmembrane helix</keyword>
<keyword evidence="3" id="KW-1185">Reference proteome</keyword>
<dbReference type="EMBL" id="PVWJ01000152">
    <property type="protein sequence ID" value="PSB00868.1"/>
    <property type="molecule type" value="Genomic_DNA"/>
</dbReference>
<reference evidence="2 3" key="1">
    <citation type="submission" date="2018-02" db="EMBL/GenBank/DDBJ databases">
        <authorList>
            <person name="Cohen D.B."/>
            <person name="Kent A.D."/>
        </authorList>
    </citation>
    <scope>NUCLEOTIDE SEQUENCE [LARGE SCALE GENOMIC DNA]</scope>
    <source>
        <strain evidence="2 3">CCAP 1448/3</strain>
    </source>
</reference>
<accession>A0A2T1BY88</accession>
<feature type="transmembrane region" description="Helical" evidence="1">
    <location>
        <begin position="80"/>
        <end position="98"/>
    </location>
</feature>
<evidence type="ECO:0000256" key="1">
    <source>
        <dbReference type="SAM" id="Phobius"/>
    </source>
</evidence>
<reference evidence="2 3" key="2">
    <citation type="submission" date="2018-03" db="EMBL/GenBank/DDBJ databases">
        <title>The ancient ancestry and fast evolution of plastids.</title>
        <authorList>
            <person name="Moore K.R."/>
            <person name="Magnabosco C."/>
            <person name="Momper L."/>
            <person name="Gold D.A."/>
            <person name="Bosak T."/>
            <person name="Fournier G.P."/>
        </authorList>
    </citation>
    <scope>NUCLEOTIDE SEQUENCE [LARGE SCALE GENOMIC DNA]</scope>
    <source>
        <strain evidence="2 3">CCAP 1448/3</strain>
    </source>
</reference>